<feature type="domain" description="C2H2-type" evidence="8">
    <location>
        <begin position="151"/>
        <end position="178"/>
    </location>
</feature>
<keyword evidence="3" id="KW-0677">Repeat</keyword>
<evidence type="ECO:0000256" key="6">
    <source>
        <dbReference type="ARBA" id="ARBA00023242"/>
    </source>
</evidence>
<protein>
    <recommendedName>
        <fullName evidence="8">C2H2-type domain-containing protein</fullName>
    </recommendedName>
</protein>
<dbReference type="AlphaFoldDB" id="A0A7R9KJS4"/>
<reference evidence="9" key="1">
    <citation type="submission" date="2020-11" db="EMBL/GenBank/DDBJ databases">
        <authorList>
            <person name="Tran Van P."/>
        </authorList>
    </citation>
    <scope>NUCLEOTIDE SEQUENCE</scope>
</reference>
<dbReference type="Gene3D" id="3.30.160.60">
    <property type="entry name" value="Classic Zinc Finger"/>
    <property type="match status" value="6"/>
</dbReference>
<dbReference type="PROSITE" id="PS00028">
    <property type="entry name" value="ZINC_FINGER_C2H2_1"/>
    <property type="match status" value="7"/>
</dbReference>
<proteinExistence type="predicted"/>
<dbReference type="PANTHER" id="PTHR24394">
    <property type="entry name" value="ZINC FINGER PROTEIN"/>
    <property type="match status" value="1"/>
</dbReference>
<feature type="domain" description="C2H2-type" evidence="8">
    <location>
        <begin position="234"/>
        <end position="261"/>
    </location>
</feature>
<evidence type="ECO:0000256" key="7">
    <source>
        <dbReference type="PROSITE-ProRule" id="PRU00042"/>
    </source>
</evidence>
<dbReference type="PROSITE" id="PS50157">
    <property type="entry name" value="ZINC_FINGER_C2H2_2"/>
    <property type="match status" value="6"/>
</dbReference>
<feature type="domain" description="C2H2-type" evidence="8">
    <location>
        <begin position="289"/>
        <end position="316"/>
    </location>
</feature>
<evidence type="ECO:0000313" key="10">
    <source>
        <dbReference type="Proteomes" id="UP000759131"/>
    </source>
</evidence>
<evidence type="ECO:0000256" key="1">
    <source>
        <dbReference type="ARBA" id="ARBA00004123"/>
    </source>
</evidence>
<evidence type="ECO:0000313" key="9">
    <source>
        <dbReference type="EMBL" id="CAD7624554.1"/>
    </source>
</evidence>
<evidence type="ECO:0000256" key="4">
    <source>
        <dbReference type="ARBA" id="ARBA00022771"/>
    </source>
</evidence>
<dbReference type="GO" id="GO:0008270">
    <property type="term" value="F:zinc ion binding"/>
    <property type="evidence" value="ECO:0007669"/>
    <property type="project" value="UniProtKB-KW"/>
</dbReference>
<keyword evidence="4 7" id="KW-0863">Zinc-finger</keyword>
<feature type="non-terminal residue" evidence="9">
    <location>
        <position position="346"/>
    </location>
</feature>
<dbReference type="InterPro" id="IPR036236">
    <property type="entry name" value="Znf_C2H2_sf"/>
</dbReference>
<dbReference type="SMART" id="SM00355">
    <property type="entry name" value="ZnF_C2H2"/>
    <property type="match status" value="7"/>
</dbReference>
<evidence type="ECO:0000259" key="8">
    <source>
        <dbReference type="PROSITE" id="PS50157"/>
    </source>
</evidence>
<dbReference type="Pfam" id="PF00096">
    <property type="entry name" value="zf-C2H2"/>
    <property type="match status" value="5"/>
</dbReference>
<sequence length="346" mass="40002">MSESNNDLIDNTLTQNVCTAEDNQSIEPIVCQTDNQIGVEEKRQTRSSRKALISGDNGNYELPKTTDNCPQNLTEVSDKVVTKRKWRRTQDINDLKCKYCGKMWRSLSHLEIHLRSHTGEKIYECPKCGQRFAQLAGLQVHLRRHNNDRRFGCEVCGKAFYTRIDLSRHKTSHKQFKQITQCCEICGKGFNDKRKSMQVLFFLSQQTLYTPVFCVPVVNDIRVFARFVLSRWLYACPVCSQVIASKSAFVIHLRSHADVKPCACDTCGKRFRSKSQVSRHKLTHEEGRHVCDICAKKFKTSHHLKRHKIIHFPEEKPFECHLCDYKCNVNSNIVKHVKSVHGIVTF</sequence>
<keyword evidence="5" id="KW-0862">Zinc</keyword>
<dbReference type="InterPro" id="IPR013087">
    <property type="entry name" value="Znf_C2H2_type"/>
</dbReference>
<dbReference type="EMBL" id="OC856978">
    <property type="protein sequence ID" value="CAD7624554.1"/>
    <property type="molecule type" value="Genomic_DNA"/>
</dbReference>
<dbReference type="EMBL" id="CAJPIZ010002403">
    <property type="protein sequence ID" value="CAG2104984.1"/>
    <property type="molecule type" value="Genomic_DNA"/>
</dbReference>
<evidence type="ECO:0000256" key="5">
    <source>
        <dbReference type="ARBA" id="ARBA00022833"/>
    </source>
</evidence>
<keyword evidence="10" id="KW-1185">Reference proteome</keyword>
<evidence type="ECO:0000256" key="2">
    <source>
        <dbReference type="ARBA" id="ARBA00022723"/>
    </source>
</evidence>
<dbReference type="SUPFAM" id="SSF57667">
    <property type="entry name" value="beta-beta-alpha zinc fingers"/>
    <property type="match status" value="4"/>
</dbReference>
<organism evidence="9">
    <name type="scientific">Medioppia subpectinata</name>
    <dbReference type="NCBI Taxonomy" id="1979941"/>
    <lineage>
        <taxon>Eukaryota</taxon>
        <taxon>Metazoa</taxon>
        <taxon>Ecdysozoa</taxon>
        <taxon>Arthropoda</taxon>
        <taxon>Chelicerata</taxon>
        <taxon>Arachnida</taxon>
        <taxon>Acari</taxon>
        <taxon>Acariformes</taxon>
        <taxon>Sarcoptiformes</taxon>
        <taxon>Oribatida</taxon>
        <taxon>Brachypylina</taxon>
        <taxon>Oppioidea</taxon>
        <taxon>Oppiidae</taxon>
        <taxon>Medioppia</taxon>
    </lineage>
</organism>
<dbReference type="FunFam" id="3.30.160.60:FF:002343">
    <property type="entry name" value="Zinc finger protein 33A"/>
    <property type="match status" value="1"/>
</dbReference>
<keyword evidence="2" id="KW-0479">Metal-binding</keyword>
<accession>A0A7R9KJS4</accession>
<feature type="domain" description="C2H2-type" evidence="8">
    <location>
        <begin position="123"/>
        <end position="150"/>
    </location>
</feature>
<evidence type="ECO:0000256" key="3">
    <source>
        <dbReference type="ARBA" id="ARBA00022737"/>
    </source>
</evidence>
<dbReference type="Proteomes" id="UP000759131">
    <property type="component" value="Unassembled WGS sequence"/>
</dbReference>
<feature type="domain" description="C2H2-type" evidence="8">
    <location>
        <begin position="262"/>
        <end position="289"/>
    </location>
</feature>
<dbReference type="FunFam" id="3.30.160.60:FF:000100">
    <property type="entry name" value="Zinc finger 45-like"/>
    <property type="match status" value="1"/>
</dbReference>
<keyword evidence="6" id="KW-0539">Nucleus</keyword>
<feature type="domain" description="C2H2-type" evidence="8">
    <location>
        <begin position="95"/>
        <end position="122"/>
    </location>
</feature>
<dbReference type="PANTHER" id="PTHR24394:SF29">
    <property type="entry name" value="MYONEURIN"/>
    <property type="match status" value="1"/>
</dbReference>
<comment type="subcellular location">
    <subcellularLocation>
        <location evidence="1">Nucleus</location>
    </subcellularLocation>
</comment>
<dbReference type="GO" id="GO:0000981">
    <property type="term" value="F:DNA-binding transcription factor activity, RNA polymerase II-specific"/>
    <property type="evidence" value="ECO:0007669"/>
    <property type="project" value="TreeGrafter"/>
</dbReference>
<name>A0A7R9KJS4_9ACAR</name>
<dbReference type="GO" id="GO:0005634">
    <property type="term" value="C:nucleus"/>
    <property type="evidence" value="ECO:0007669"/>
    <property type="project" value="UniProtKB-SubCell"/>
</dbReference>
<gene>
    <name evidence="9" type="ORF">OSB1V03_LOCUS4997</name>
</gene>
<dbReference type="OrthoDB" id="6411885at2759"/>